<dbReference type="Pfam" id="PF06314">
    <property type="entry name" value="ADC"/>
    <property type="match status" value="1"/>
</dbReference>
<dbReference type="Gene3D" id="2.40.400.10">
    <property type="entry name" value="Acetoacetate decarboxylase-like"/>
    <property type="match status" value="1"/>
</dbReference>
<evidence type="ECO:0000313" key="2">
    <source>
        <dbReference type="Proteomes" id="UP000247569"/>
    </source>
</evidence>
<organism evidence="1 2">
    <name type="scientific">Nocardia tenerifensis</name>
    <dbReference type="NCBI Taxonomy" id="228006"/>
    <lineage>
        <taxon>Bacteria</taxon>
        <taxon>Bacillati</taxon>
        <taxon>Actinomycetota</taxon>
        <taxon>Actinomycetes</taxon>
        <taxon>Mycobacteriales</taxon>
        <taxon>Nocardiaceae</taxon>
        <taxon>Nocardia</taxon>
    </lineage>
</organism>
<reference evidence="1 2" key="1">
    <citation type="submission" date="2018-05" db="EMBL/GenBank/DDBJ databases">
        <title>Genomic Encyclopedia of Type Strains, Phase IV (KMG-IV): sequencing the most valuable type-strain genomes for metagenomic binning, comparative biology and taxonomic classification.</title>
        <authorList>
            <person name="Goeker M."/>
        </authorList>
    </citation>
    <scope>NUCLEOTIDE SEQUENCE [LARGE SCALE GENOMIC DNA]</scope>
    <source>
        <strain evidence="1 2">DSM 44704</strain>
    </source>
</reference>
<dbReference type="InterPro" id="IPR023375">
    <property type="entry name" value="ADC_dom_sf"/>
</dbReference>
<keyword evidence="2" id="KW-1185">Reference proteome</keyword>
<dbReference type="AlphaFoldDB" id="A0A318JZ43"/>
<sequence>MRAEDVVKQPIAPLTAPAYPLRGARFYDREYFNVLYRTDPELLRAIVPEPLELVEPVVRFEVMHMGDVAGFGPYTESGQVVEVSYQGERGEYLVSMYLDNIGATVSGREAGAWPKSMGTPRLFTEQGALVGTLDYGSQRVATATMGYKWQPMDLDEARNTIAAPTYAVKTIPGHNGAVHSIDLVRTQITDIAVKQAWRGPARLGLFPHVMAPLADLPVLEVIEGQHIVTDLQLQLFEPVHNYYTGA</sequence>
<dbReference type="SUPFAM" id="SSF160104">
    <property type="entry name" value="Acetoacetate decarboxylase-like"/>
    <property type="match status" value="1"/>
</dbReference>
<dbReference type="GO" id="GO:0016829">
    <property type="term" value="F:lyase activity"/>
    <property type="evidence" value="ECO:0007669"/>
    <property type="project" value="InterPro"/>
</dbReference>
<protein>
    <submittedName>
        <fullName evidence="1">Acetoacetate decarboxylase</fullName>
    </submittedName>
</protein>
<dbReference type="RefSeq" id="WP_040741628.1">
    <property type="nucleotide sequence ID" value="NZ_QJKF01000011.1"/>
</dbReference>
<comment type="caution">
    <text evidence="1">The sequence shown here is derived from an EMBL/GenBank/DDBJ whole genome shotgun (WGS) entry which is preliminary data.</text>
</comment>
<dbReference type="Proteomes" id="UP000247569">
    <property type="component" value="Unassembled WGS sequence"/>
</dbReference>
<evidence type="ECO:0000313" key="1">
    <source>
        <dbReference type="EMBL" id="PXX59640.1"/>
    </source>
</evidence>
<dbReference type="InterPro" id="IPR010451">
    <property type="entry name" value="Acetoacetate_decarboxylase"/>
</dbReference>
<accession>A0A318JZ43</accession>
<proteinExistence type="predicted"/>
<dbReference type="EMBL" id="QJKF01000011">
    <property type="protein sequence ID" value="PXX59640.1"/>
    <property type="molecule type" value="Genomic_DNA"/>
</dbReference>
<dbReference type="OrthoDB" id="1633687at2"/>
<name>A0A318JZ43_9NOCA</name>
<gene>
    <name evidence="1" type="ORF">DFR70_11122</name>
</gene>
<dbReference type="NCBIfam" id="NF002614">
    <property type="entry name" value="PRK02265.1"/>
    <property type="match status" value="1"/>
</dbReference>